<dbReference type="SUPFAM" id="SSF63825">
    <property type="entry name" value="YWTD domain"/>
    <property type="match status" value="1"/>
</dbReference>
<feature type="region of interest" description="Disordered" evidence="1">
    <location>
        <begin position="440"/>
        <end position="459"/>
    </location>
</feature>
<dbReference type="CDD" id="cd01951">
    <property type="entry name" value="lectin_L-type"/>
    <property type="match status" value="1"/>
</dbReference>
<evidence type="ECO:0000313" key="3">
    <source>
        <dbReference type="EMBL" id="PSX43976.1"/>
    </source>
</evidence>
<dbReference type="Gene3D" id="2.60.120.200">
    <property type="match status" value="1"/>
</dbReference>
<organism evidence="3 4">
    <name type="scientific">Photobacterium kishitanii</name>
    <dbReference type="NCBI Taxonomy" id="318456"/>
    <lineage>
        <taxon>Bacteria</taxon>
        <taxon>Pseudomonadati</taxon>
        <taxon>Pseudomonadota</taxon>
        <taxon>Gammaproteobacteria</taxon>
        <taxon>Vibrionales</taxon>
        <taxon>Vibrionaceae</taxon>
        <taxon>Photobacterium</taxon>
    </lineage>
</organism>
<dbReference type="InterPro" id="IPR056573">
    <property type="entry name" value="Lectin_L-type_dom"/>
</dbReference>
<comment type="caution">
    <text evidence="3">The sequence shown here is derived from an EMBL/GenBank/DDBJ whole genome shotgun (WGS) entry which is preliminary data.</text>
</comment>
<evidence type="ECO:0000259" key="2">
    <source>
        <dbReference type="Pfam" id="PF20009"/>
    </source>
</evidence>
<dbReference type="InterPro" id="IPR045474">
    <property type="entry name" value="GEVED"/>
</dbReference>
<dbReference type="InterPro" id="IPR013320">
    <property type="entry name" value="ConA-like_dom_sf"/>
</dbReference>
<dbReference type="EMBL" id="PYOZ01000011">
    <property type="protein sequence ID" value="PSX43976.1"/>
    <property type="molecule type" value="Genomic_DNA"/>
</dbReference>
<reference evidence="3 4" key="1">
    <citation type="submission" date="2018-01" db="EMBL/GenBank/DDBJ databases">
        <title>Whole genome sequencing of Histamine producing bacteria.</title>
        <authorList>
            <person name="Butler K."/>
        </authorList>
    </citation>
    <scope>NUCLEOTIDE SEQUENCE [LARGE SCALE GENOMIC DNA]</scope>
    <source>
        <strain evidence="3 4">A1-4</strain>
    </source>
</reference>
<feature type="domain" description="GEVED" evidence="2">
    <location>
        <begin position="489"/>
        <end position="565"/>
    </location>
</feature>
<dbReference type="Pfam" id="PF18483">
    <property type="entry name" value="Lectin_L-type_dom"/>
    <property type="match status" value="1"/>
</dbReference>
<gene>
    <name evidence="3" type="ORF">C0W53_16180</name>
</gene>
<feature type="domain" description="GEVED" evidence="2">
    <location>
        <begin position="1527"/>
        <end position="1605"/>
    </location>
</feature>
<protein>
    <recommendedName>
        <fullName evidence="2">GEVED domain-containing protein</fullName>
    </recommendedName>
</protein>
<keyword evidence="4" id="KW-1185">Reference proteome</keyword>
<sequence length="2001" mass="213563">MVKNGEVEDYQISITPVVSGFVFNDNGATTGTKNNGIKEGDETGLGIAVNIIAHDTVNNICYTTTSDAVTGAYQLSVPIGSYNIYEAALEIDMVNPTCPPTVGVFDPLAGGYDGATIGDPINHHSSSANVQAVNVMANVTDVNFADFSYTPYPTCSKLAYLLKNAPTDVTSIDLAQGTVTPLFNNVLASAIGVFGGSGYNFITNTIIGDNIRENDDVLMIDGNGDVFILPITNSTMAQSNYNSGDIDDNGVLFLVHSNGTQMYQIDVNPNSSTYLQQIGVTSITAPPMADWAFNPIDNQLYTLTRTAQLYRFNPATGARTDLGNVGTAGTTSAGWGAIYFDEQGFMYAAQNPSPGRIVRIDISDPNLGINNYSAENFTQTNSATGQNDGARCRFATILIDWGDAPISYGTLLANDGPRHLITGDAPYLGVLLPDRETDGQASLLADGDDSNGARPDDEDGYIQTDINSILVGGDTYTITVPVVSSGDDNLYGWIDFDNNGTFEIEERATTSVNSSGNVSLSFTVPNDVVIVETTYIRLRVCSSATNCEDPTGSAGDGEIEDHLINLTPIGDLELTLRLDPLSTVTLGVPFNVIASVMNKGATIVSNTTLSFPIPSGYSFVRAYQGDGVTPLTITEYDPATGIIDLGNIGTGFNDYAIIRLAPQSMTAGVINSEIKTASVQDIDSTPNNGFSNGEDDTDAVTPTITNIIQPSTCDAPRAYAGEDAYVDTNGEYIVTPNAGDKKGYLWSLDFIDLNQPLYAELAVYLGDRSANSGGAAGEIGADGMTFVLSADPRGINAIGGFGGGLGVGPVNGGVPVSPSVVFEFDTFDNTFIGANDDALGGQYIDHTGVYLNGQIYNTAPATTLIPATSVNGGELEDGRYHIAQFEWDPATNIFSYKLDGQTIGTFTRNIRTDLGTNTVRFGFTGSTGAAWNLQKGCFTFAPNVLGSDYGDAPDSTTSTGFRDYQTTYQNGGAQHVQSDVNDDGEIDLLLGNKWDADIGILQDIAAVADDDNNIPDEDGVNIPQTMTINTMTDISITVTEDPVRPETDIYIYGWIDWNQDGDWLDTGEQVVTETSGVLGVNNYSIPVPATANVGYTYARFRLCGRNDCSTPLGLSSDGEVEDYRILVSDLIPNTTCDVVVQTRKPQASTDYSYNELNITSDPLSWTSLVSPIAITSLPNSNNINAIGFNRNVGLFYGAVTDMSTTEREHHLFVTDRIGTSFIDLGKITALSTSTIKRLDTGDSFTFNSGDALRHTGYVSAPGKVLASPTVGDISQDGSTLVIWRTSWDSLVKVDLATQTFTTVLLDIATLGTSVGGGNVDVGADIAISAQNGLGYLVDFVGGNLYSVDINTGAVIAAPLNFVGAQPTLDGNNKLQSGGLVIDDWINIYAFTNGGNHDSDNNGTIDLNTKASVYQINVITQRTSFMLDTDETQLQGNDAAGCVEAIDYGDAKSSYGQVSHPYIDVTLDGNADIQIGTFWDPEFTSWHSPNSDADDSHSLDDEDFAIPASIVVETSTPLSINIIGSGVINIWVDLNNDGDFSDQDEQVATEVAVVNGLNTIPIILNGTTAAGFNGYTVMRLRVCSSTGDCNTASGMASDGEVEDHRFELLNRIILQGVVFEDNGVGAGAIAHDGIQSNNEKGIAGYIVQAIYKGSGTVNYNNNDIIQTNITKGNGSYQLILPVEVANSDILLKVVKKSNWIDISEFDNTLIPQVVSSSTNSITDSEVLLNPSAGDIINNLNFGKVKQSVLESDNFSEVIPGSAVYFTHKFTSFTDGDVNFSIINKSQTPSTINYSTAIYHDENCNGKLETSNESLLLNNITVDENNRDVCLIIKIFIPNETPLGSIYKYDLKADITYSDNINTGHGIKGVIINEDQIKVAFNGAGELFINKTVQNITQGTDISISNKAVPDDVIEYTIHFSNVGLGKITDIKLFDSVPLYTYLHDPIQCSGGDVLLPSLITMCTLVLKNGLNTSGYDGGVEWVLTGTLLAGEKGFVKYRVKIE</sequence>
<dbReference type="Proteomes" id="UP000240728">
    <property type="component" value="Unassembled WGS sequence"/>
</dbReference>
<accession>A0AAX0YTI2</accession>
<proteinExistence type="predicted"/>
<evidence type="ECO:0000256" key="1">
    <source>
        <dbReference type="SAM" id="MobiDB-lite"/>
    </source>
</evidence>
<dbReference type="SUPFAM" id="SSF49899">
    <property type="entry name" value="Concanavalin A-like lectins/glucanases"/>
    <property type="match status" value="1"/>
</dbReference>
<evidence type="ECO:0000313" key="4">
    <source>
        <dbReference type="Proteomes" id="UP000240728"/>
    </source>
</evidence>
<feature type="domain" description="GEVED" evidence="2">
    <location>
        <begin position="1050"/>
        <end position="1125"/>
    </location>
</feature>
<name>A0AAX0YTI2_9GAMM</name>
<dbReference type="Pfam" id="PF20009">
    <property type="entry name" value="GEVED"/>
    <property type="match status" value="3"/>
</dbReference>